<evidence type="ECO:0000256" key="1">
    <source>
        <dbReference type="ARBA" id="ARBA00022603"/>
    </source>
</evidence>
<dbReference type="PANTHER" id="PTHR33841:SF5">
    <property type="entry name" value="DNA METHYLASE (MODIFICATION METHYLASE) (METHYLTRANSFERASE)-RELATED"/>
    <property type="match status" value="1"/>
</dbReference>
<comment type="caution">
    <text evidence="4">The sequence shown here is derived from an EMBL/GenBank/DDBJ whole genome shotgun (WGS) entry which is preliminary data.</text>
</comment>
<evidence type="ECO:0000313" key="4">
    <source>
        <dbReference type="EMBL" id="TCK27335.1"/>
    </source>
</evidence>
<protein>
    <recommendedName>
        <fullName evidence="6">N-6 DNA methylase</fullName>
    </recommendedName>
</protein>
<organism evidence="4 5">
    <name type="scientific">Pseudonocardia endophytica</name>
    <dbReference type="NCBI Taxonomy" id="401976"/>
    <lineage>
        <taxon>Bacteria</taxon>
        <taxon>Bacillati</taxon>
        <taxon>Actinomycetota</taxon>
        <taxon>Actinomycetes</taxon>
        <taxon>Pseudonocardiales</taxon>
        <taxon>Pseudonocardiaceae</taxon>
        <taxon>Pseudonocardia</taxon>
    </lineage>
</organism>
<dbReference type="InterPro" id="IPR029063">
    <property type="entry name" value="SAM-dependent_MTases_sf"/>
</dbReference>
<evidence type="ECO:0000256" key="2">
    <source>
        <dbReference type="ARBA" id="ARBA00022679"/>
    </source>
</evidence>
<dbReference type="AlphaFoldDB" id="A0A4R1I1B4"/>
<dbReference type="GO" id="GO:0008168">
    <property type="term" value="F:methyltransferase activity"/>
    <property type="evidence" value="ECO:0007669"/>
    <property type="project" value="UniProtKB-KW"/>
</dbReference>
<dbReference type="GO" id="GO:0032259">
    <property type="term" value="P:methylation"/>
    <property type="evidence" value="ECO:0007669"/>
    <property type="project" value="UniProtKB-KW"/>
</dbReference>
<evidence type="ECO:0008006" key="6">
    <source>
        <dbReference type="Google" id="ProtNLM"/>
    </source>
</evidence>
<name>A0A4R1I1B4_PSEEN</name>
<keyword evidence="5" id="KW-1185">Reference proteome</keyword>
<dbReference type="Gene3D" id="3.40.50.150">
    <property type="entry name" value="Vaccinia Virus protein VP39"/>
    <property type="match status" value="1"/>
</dbReference>
<keyword evidence="1" id="KW-0489">Methyltransferase</keyword>
<gene>
    <name evidence="4" type="ORF">EV378_3205</name>
</gene>
<dbReference type="PANTHER" id="PTHR33841">
    <property type="entry name" value="DNA METHYLTRANSFERASE YEEA-RELATED"/>
    <property type="match status" value="1"/>
</dbReference>
<dbReference type="SUPFAM" id="SSF53335">
    <property type="entry name" value="S-adenosyl-L-methionine-dependent methyltransferases"/>
    <property type="match status" value="1"/>
</dbReference>
<dbReference type="OrthoDB" id="32195at2"/>
<evidence type="ECO:0000313" key="5">
    <source>
        <dbReference type="Proteomes" id="UP000295560"/>
    </source>
</evidence>
<sequence>MPNNEFGDFQTPLELATRIATLLDAAGYSRVLEPTCGRGTFLSAVAAPDQDRIGVEVQPSHAAAAATFGTILQRNVFTLSLGTDLPWTSDGPLLVVGNPPWVTSADLSRFGSANVPVKTNDRGLRGLEARTGSANFDVAEYIWIKLIRELAPQEPTIALLCKTQVARNVLAHCAELDLPVSGGRLYPVDSMRWFGANVDAGLFVLDVRPGAASYTCAVYESLGSGPTGRRFGMVDGRLVADVDGYAATRAADGRCPFVWRQGIKHDATQVMELVSVSGAPHTKAGDPVDVEEEFLFPLVKSTDLFRGRTASAAKWMVVPQRSLSSPVSFSLAPKLWTYLSTHASVLDGRKSSIYRKRPRFCVFGVGDYSFAPYKVAISGMHKTPQFRLVSPLDGRPVVFDDTCYFLSFDDLATASVVCAILRSSPARTLIESLVFWDSKRPVTKKLLQRIDILVLAGLLDRDRLLDDAAALGSCARSDLSRALLTLAGGRDHAGSTQPSPTGG</sequence>
<proteinExistence type="predicted"/>
<dbReference type="InterPro" id="IPR050953">
    <property type="entry name" value="N4_N6_ade-DNA_methylase"/>
</dbReference>
<accession>A0A4R1I1B4</accession>
<dbReference type="EMBL" id="SMFZ01000001">
    <property type="protein sequence ID" value="TCK27335.1"/>
    <property type="molecule type" value="Genomic_DNA"/>
</dbReference>
<dbReference type="PRINTS" id="PR00507">
    <property type="entry name" value="N12N6MTFRASE"/>
</dbReference>
<reference evidence="4 5" key="1">
    <citation type="submission" date="2019-03" db="EMBL/GenBank/DDBJ databases">
        <title>Sequencing the genomes of 1000 actinobacteria strains.</title>
        <authorList>
            <person name="Klenk H.-P."/>
        </authorList>
    </citation>
    <scope>NUCLEOTIDE SEQUENCE [LARGE SCALE GENOMIC DNA]</scope>
    <source>
        <strain evidence="4 5">DSM 44969</strain>
    </source>
</reference>
<keyword evidence="2" id="KW-0808">Transferase</keyword>
<dbReference type="Proteomes" id="UP000295560">
    <property type="component" value="Unassembled WGS sequence"/>
</dbReference>
<evidence type="ECO:0000256" key="3">
    <source>
        <dbReference type="ARBA" id="ARBA00022691"/>
    </source>
</evidence>
<keyword evidence="3" id="KW-0949">S-adenosyl-L-methionine</keyword>
<dbReference type="RefSeq" id="WP_132425927.1">
    <property type="nucleotide sequence ID" value="NZ_SMFZ01000001.1"/>
</dbReference>